<dbReference type="InterPro" id="IPR036390">
    <property type="entry name" value="WH_DNA-bd_sf"/>
</dbReference>
<evidence type="ECO:0000313" key="2">
    <source>
        <dbReference type="EMBL" id="QJW83256.1"/>
    </source>
</evidence>
<dbReference type="Pfam" id="PF12802">
    <property type="entry name" value="MarR_2"/>
    <property type="match status" value="1"/>
</dbReference>
<dbReference type="Gene3D" id="1.10.10.10">
    <property type="entry name" value="Winged helix-like DNA-binding domain superfamily/Winged helix DNA-binding domain"/>
    <property type="match status" value="1"/>
</dbReference>
<dbReference type="SUPFAM" id="SSF46785">
    <property type="entry name" value="Winged helix' DNA-binding domain"/>
    <property type="match status" value="1"/>
</dbReference>
<evidence type="ECO:0000259" key="1">
    <source>
        <dbReference type="PROSITE" id="PS50995"/>
    </source>
</evidence>
<evidence type="ECO:0000313" key="3">
    <source>
        <dbReference type="Proteomes" id="UP000500826"/>
    </source>
</evidence>
<dbReference type="InterPro" id="IPR036388">
    <property type="entry name" value="WH-like_DNA-bd_sf"/>
</dbReference>
<dbReference type="SMART" id="SM00347">
    <property type="entry name" value="HTH_MARR"/>
    <property type="match status" value="1"/>
</dbReference>
<name>A0ABX6P269_9BURK</name>
<gene>
    <name evidence="2" type="ORF">HK414_00250</name>
</gene>
<dbReference type="InterPro" id="IPR039422">
    <property type="entry name" value="MarR/SlyA-like"/>
</dbReference>
<dbReference type="PROSITE" id="PS50995">
    <property type="entry name" value="HTH_MARR_2"/>
    <property type="match status" value="1"/>
</dbReference>
<organism evidence="2 3">
    <name type="scientific">Ramlibacter terrae</name>
    <dbReference type="NCBI Taxonomy" id="2732511"/>
    <lineage>
        <taxon>Bacteria</taxon>
        <taxon>Pseudomonadati</taxon>
        <taxon>Pseudomonadota</taxon>
        <taxon>Betaproteobacteria</taxon>
        <taxon>Burkholderiales</taxon>
        <taxon>Comamonadaceae</taxon>
        <taxon>Ramlibacter</taxon>
    </lineage>
</organism>
<dbReference type="Proteomes" id="UP000500826">
    <property type="component" value="Chromosome"/>
</dbReference>
<dbReference type="PANTHER" id="PTHR33164">
    <property type="entry name" value="TRANSCRIPTIONAL REGULATOR, MARR FAMILY"/>
    <property type="match status" value="1"/>
</dbReference>
<dbReference type="InterPro" id="IPR000835">
    <property type="entry name" value="HTH_MarR-typ"/>
</dbReference>
<dbReference type="PANTHER" id="PTHR33164:SF43">
    <property type="entry name" value="HTH-TYPE TRANSCRIPTIONAL REPRESSOR YETL"/>
    <property type="match status" value="1"/>
</dbReference>
<dbReference type="EMBL" id="CP053418">
    <property type="protein sequence ID" value="QJW83256.1"/>
    <property type="molecule type" value="Genomic_DNA"/>
</dbReference>
<proteinExistence type="predicted"/>
<reference evidence="2 3" key="1">
    <citation type="submission" date="2020-05" db="EMBL/GenBank/DDBJ databases">
        <title>Ramlibacter rhizophilus sp. nov., isolated from rhizosphere soil of national flower Mugunghwa from South Korea.</title>
        <authorList>
            <person name="Zheng-Fei Y."/>
            <person name="Huan T."/>
        </authorList>
    </citation>
    <scope>NUCLEOTIDE SEQUENCE [LARGE SCALE GENOMIC DNA]</scope>
    <source>
        <strain evidence="2 3">H242</strain>
    </source>
</reference>
<reference evidence="2 3" key="2">
    <citation type="submission" date="2020-05" db="EMBL/GenBank/DDBJ databases">
        <authorList>
            <person name="Khan S.A."/>
            <person name="Jeon C.O."/>
            <person name="Chun B.H."/>
        </authorList>
    </citation>
    <scope>NUCLEOTIDE SEQUENCE [LARGE SCALE GENOMIC DNA]</scope>
    <source>
        <strain evidence="2 3">H242</strain>
    </source>
</reference>
<feature type="domain" description="HTH marR-type" evidence="1">
    <location>
        <begin position="1"/>
        <end position="128"/>
    </location>
</feature>
<keyword evidence="3" id="KW-1185">Reference proteome</keyword>
<accession>A0ABX6P269</accession>
<sequence length="150" mass="16336">MLLRLAQSIQQDVSSTYARSQGLSVAEWRMLARLNAESPMQLAQLCRGLAMDKPYASRILRVLGPRGLVAVSKDPTHGRRVIVEITQQGRELARSLLPAMHASQQQLLQVLEPVERAVLYGAIKKLQAAIPQCRAQAAALAGAAASRRTS</sequence>
<protein>
    <submittedName>
        <fullName evidence="2">Winged helix-turn-helix transcriptional regulator</fullName>
    </submittedName>
</protein>